<reference evidence="2 3" key="1">
    <citation type="journal article" date="2016" name="Genome Announc.">
        <title>First Complete Genome Sequence of a Subdivision 6 Acidobacterium Strain.</title>
        <authorList>
            <person name="Huang S."/>
            <person name="Vieira S."/>
            <person name="Bunk B."/>
            <person name="Riedel T."/>
            <person name="Sproer C."/>
            <person name="Overmann J."/>
        </authorList>
    </citation>
    <scope>NUCLEOTIDE SEQUENCE [LARGE SCALE GENOMIC DNA]</scope>
    <source>
        <strain evidence="3">DSM 100886 HEG_-6_39</strain>
    </source>
</reference>
<proteinExistence type="predicted"/>
<reference evidence="3" key="2">
    <citation type="submission" date="2016-04" db="EMBL/GenBank/DDBJ databases">
        <title>First Complete Genome Sequence of a Subdivision 6 Acidobacterium.</title>
        <authorList>
            <person name="Huang S."/>
            <person name="Vieira S."/>
            <person name="Bunk B."/>
            <person name="Riedel T."/>
            <person name="Sproeer C."/>
            <person name="Overmann J."/>
        </authorList>
    </citation>
    <scope>NUCLEOTIDE SEQUENCE [LARGE SCALE GENOMIC DNA]</scope>
    <source>
        <strain evidence="3">DSM 100886 HEG_-6_39</strain>
    </source>
</reference>
<name>A0A143PSQ4_LUTPR</name>
<feature type="compositionally biased region" description="Polar residues" evidence="1">
    <location>
        <begin position="17"/>
        <end position="29"/>
    </location>
</feature>
<dbReference type="KEGG" id="abac:LuPra_04087"/>
<evidence type="ECO:0000313" key="3">
    <source>
        <dbReference type="Proteomes" id="UP000076079"/>
    </source>
</evidence>
<dbReference type="STRING" id="1855912.LuPra_04087"/>
<keyword evidence="3" id="KW-1185">Reference proteome</keyword>
<feature type="region of interest" description="Disordered" evidence="1">
    <location>
        <begin position="1"/>
        <end position="29"/>
    </location>
</feature>
<evidence type="ECO:0000313" key="2">
    <source>
        <dbReference type="EMBL" id="AMY10844.1"/>
    </source>
</evidence>
<dbReference type="EMBL" id="CP015136">
    <property type="protein sequence ID" value="AMY10844.1"/>
    <property type="molecule type" value="Genomic_DNA"/>
</dbReference>
<dbReference type="RefSeq" id="WP_110172444.1">
    <property type="nucleotide sequence ID" value="NZ_CP015136.1"/>
</dbReference>
<dbReference type="Proteomes" id="UP000076079">
    <property type="component" value="Chromosome"/>
</dbReference>
<gene>
    <name evidence="2" type="ORF">LuPra_04087</name>
</gene>
<evidence type="ECO:0000256" key="1">
    <source>
        <dbReference type="SAM" id="MobiDB-lite"/>
    </source>
</evidence>
<accession>A0A143PSQ4</accession>
<dbReference type="AlphaFoldDB" id="A0A143PSQ4"/>
<protein>
    <submittedName>
        <fullName evidence="2">Uncharacterized protein</fullName>
    </submittedName>
</protein>
<organism evidence="2 3">
    <name type="scientific">Luteitalea pratensis</name>
    <dbReference type="NCBI Taxonomy" id="1855912"/>
    <lineage>
        <taxon>Bacteria</taxon>
        <taxon>Pseudomonadati</taxon>
        <taxon>Acidobacteriota</taxon>
        <taxon>Vicinamibacteria</taxon>
        <taxon>Vicinamibacterales</taxon>
        <taxon>Vicinamibacteraceae</taxon>
        <taxon>Luteitalea</taxon>
    </lineage>
</organism>
<sequence>MKYFVKPSSVSAPKAQVPSSTRHTSTGTIRQEPDATYLNSRTLRRYFESFVAGATVRCSRVCIRRWSSPTSASIYTATRSVRCGIDSKFRFEGGLIREHRDDCEFWKWFDQAVGPIGKGAHAFDFLEDKLEQLPGRSLPIDVEERVRASQEDRARKDRRLHDRCPERGRLKHLTLSTRRSQSTKGGITWISTRI</sequence>